<accession>A0A2P6R6P7</accession>
<protein>
    <submittedName>
        <fullName evidence="2">Uncharacterized protein</fullName>
    </submittedName>
</protein>
<organism evidence="2 3">
    <name type="scientific">Rosa chinensis</name>
    <name type="common">China rose</name>
    <dbReference type="NCBI Taxonomy" id="74649"/>
    <lineage>
        <taxon>Eukaryota</taxon>
        <taxon>Viridiplantae</taxon>
        <taxon>Streptophyta</taxon>
        <taxon>Embryophyta</taxon>
        <taxon>Tracheophyta</taxon>
        <taxon>Spermatophyta</taxon>
        <taxon>Magnoliopsida</taxon>
        <taxon>eudicotyledons</taxon>
        <taxon>Gunneridae</taxon>
        <taxon>Pentapetalae</taxon>
        <taxon>rosids</taxon>
        <taxon>fabids</taxon>
        <taxon>Rosales</taxon>
        <taxon>Rosaceae</taxon>
        <taxon>Rosoideae</taxon>
        <taxon>Rosoideae incertae sedis</taxon>
        <taxon>Rosa</taxon>
    </lineage>
</organism>
<evidence type="ECO:0000256" key="1">
    <source>
        <dbReference type="SAM" id="MobiDB-lite"/>
    </source>
</evidence>
<evidence type="ECO:0000313" key="3">
    <source>
        <dbReference type="Proteomes" id="UP000238479"/>
    </source>
</evidence>
<sequence>MDGREEHLQSLGICKRLYNFIMRSLASPAFKSVNLGPPMIQGLPSIPPEDAVLNEAGTKCNGKVHPNPPSSCPDVIKEEIEDQISSIASQEKPLRKTVSINDEVEDMEKTLKLKRKKSKSNEKWNSLEPPSNEQIPLRSSILKVGSDLSKKMATFVNHNYN</sequence>
<dbReference type="Proteomes" id="UP000238479">
    <property type="component" value="Chromosome 3"/>
</dbReference>
<proteinExistence type="predicted"/>
<dbReference type="OMA" id="RLFCFIM"/>
<keyword evidence="3" id="KW-1185">Reference proteome</keyword>
<dbReference type="Gramene" id="PRQ42105">
    <property type="protein sequence ID" value="PRQ42105"/>
    <property type="gene ID" value="RchiOBHm_Chr3g0454021"/>
</dbReference>
<dbReference type="AlphaFoldDB" id="A0A2P6R6P7"/>
<dbReference type="EMBL" id="PDCK01000041">
    <property type="protein sequence ID" value="PRQ42105.1"/>
    <property type="molecule type" value="Genomic_DNA"/>
</dbReference>
<feature type="region of interest" description="Disordered" evidence="1">
    <location>
        <begin position="112"/>
        <end position="134"/>
    </location>
</feature>
<evidence type="ECO:0000313" key="2">
    <source>
        <dbReference type="EMBL" id="PRQ42105.1"/>
    </source>
</evidence>
<comment type="caution">
    <text evidence="2">The sequence shown here is derived from an EMBL/GenBank/DDBJ whole genome shotgun (WGS) entry which is preliminary data.</text>
</comment>
<reference evidence="2 3" key="1">
    <citation type="journal article" date="2018" name="Nat. Genet.">
        <title>The Rosa genome provides new insights in the design of modern roses.</title>
        <authorList>
            <person name="Bendahmane M."/>
        </authorList>
    </citation>
    <scope>NUCLEOTIDE SEQUENCE [LARGE SCALE GENOMIC DNA]</scope>
    <source>
        <strain evidence="3">cv. Old Blush</strain>
    </source>
</reference>
<gene>
    <name evidence="2" type="ORF">RchiOBHm_Chr3g0454021</name>
</gene>
<name>A0A2P6R6P7_ROSCH</name>